<name>A0ABV8GPT7_9ACTN</name>
<evidence type="ECO:0000256" key="5">
    <source>
        <dbReference type="ARBA" id="ARBA00022490"/>
    </source>
</evidence>
<proteinExistence type="inferred from homology"/>
<evidence type="ECO:0000256" key="11">
    <source>
        <dbReference type="ARBA" id="ARBA00031350"/>
    </source>
</evidence>
<gene>
    <name evidence="13" type="ORF">ACFOY2_46900</name>
</gene>
<dbReference type="CDD" id="cd02440">
    <property type="entry name" value="AdoMet_MTases"/>
    <property type="match status" value="1"/>
</dbReference>
<evidence type="ECO:0000256" key="10">
    <source>
        <dbReference type="ARBA" id="ARBA00031323"/>
    </source>
</evidence>
<dbReference type="PANTHER" id="PTHR11579:SF0">
    <property type="entry name" value="PROTEIN-L-ISOASPARTATE(D-ASPARTATE) O-METHYLTRANSFERASE"/>
    <property type="match status" value="1"/>
</dbReference>
<dbReference type="Pfam" id="PF01135">
    <property type="entry name" value="PCMT"/>
    <property type="match status" value="1"/>
</dbReference>
<dbReference type="InterPro" id="IPR000682">
    <property type="entry name" value="PCMT"/>
</dbReference>
<evidence type="ECO:0000256" key="3">
    <source>
        <dbReference type="ARBA" id="ARBA00011890"/>
    </source>
</evidence>
<keyword evidence="8" id="KW-0949">S-adenosyl-L-methionine</keyword>
<reference evidence="14" key="1">
    <citation type="journal article" date="2019" name="Int. J. Syst. Evol. Microbiol.">
        <title>The Global Catalogue of Microorganisms (GCM) 10K type strain sequencing project: providing services to taxonomists for standard genome sequencing and annotation.</title>
        <authorList>
            <consortium name="The Broad Institute Genomics Platform"/>
            <consortium name="The Broad Institute Genome Sequencing Center for Infectious Disease"/>
            <person name="Wu L."/>
            <person name="Ma J."/>
        </authorList>
    </citation>
    <scope>NUCLEOTIDE SEQUENCE [LARGE SCALE GENOMIC DNA]</scope>
    <source>
        <strain evidence="14">TBRC 1276</strain>
    </source>
</reference>
<keyword evidence="14" id="KW-1185">Reference proteome</keyword>
<evidence type="ECO:0000313" key="14">
    <source>
        <dbReference type="Proteomes" id="UP001595851"/>
    </source>
</evidence>
<accession>A0ABV8GPT7</accession>
<dbReference type="RefSeq" id="WP_379534649.1">
    <property type="nucleotide sequence ID" value="NZ_JBHSBI010000038.1"/>
</dbReference>
<evidence type="ECO:0000256" key="7">
    <source>
        <dbReference type="ARBA" id="ARBA00022679"/>
    </source>
</evidence>
<dbReference type="Proteomes" id="UP001595851">
    <property type="component" value="Unassembled WGS sequence"/>
</dbReference>
<evidence type="ECO:0000256" key="1">
    <source>
        <dbReference type="ARBA" id="ARBA00004496"/>
    </source>
</evidence>
<comment type="similarity">
    <text evidence="2">Belongs to the methyltransferase superfamily. L-isoaspartyl/D-aspartyl protein methyltransferase family.</text>
</comment>
<evidence type="ECO:0000256" key="2">
    <source>
        <dbReference type="ARBA" id="ARBA00005369"/>
    </source>
</evidence>
<dbReference type="SUPFAM" id="SSF53335">
    <property type="entry name" value="S-adenosyl-L-methionine-dependent methyltransferases"/>
    <property type="match status" value="1"/>
</dbReference>
<feature type="region of interest" description="Disordered" evidence="12">
    <location>
        <begin position="1"/>
        <end position="24"/>
    </location>
</feature>
<evidence type="ECO:0000313" key="13">
    <source>
        <dbReference type="EMBL" id="MFC4014820.1"/>
    </source>
</evidence>
<evidence type="ECO:0000256" key="4">
    <source>
        <dbReference type="ARBA" id="ARBA00013346"/>
    </source>
</evidence>
<dbReference type="EC" id="2.1.1.77" evidence="3"/>
<sequence length="376" mass="41036">MEWKDHAATLAASATPPGSRWREPIATTPRHTFVPRWWANTRDGWELRDGDSDHDRWLAAVYRDWTLVTRVGNLHADHAEPGACADGSPTSSSTLPGLIAQMFRHASIGDRCTVLDVGTGSGYGTAVLCNRLGAARVTSIDVDPYLNEAAAARLEKNGYKPRIITGDATGPLDWEGDRIVATVSVRPVPPSWLAALKTGGRLATTITGTSLILTADKQEDGGAVGRVEYDRAGFMRARAGADYPARDQSLLERAGVEEGENVESSRYPVLDVVNAWDVGTMLELIAPGIEHRYITDNGDRVALMAHPDGSWARAEERGGMVTVHQSGPRRLWSYLDAVRDRWIRHGELPFRGARATITPEGMITLRRGDWTAPIGQ</sequence>
<keyword evidence="5" id="KW-0963">Cytoplasm</keyword>
<dbReference type="PANTHER" id="PTHR11579">
    <property type="entry name" value="PROTEIN-L-ISOASPARTATE O-METHYLTRANSFERASE"/>
    <property type="match status" value="1"/>
</dbReference>
<dbReference type="Gene3D" id="3.40.50.150">
    <property type="entry name" value="Vaccinia Virus protein VP39"/>
    <property type="match status" value="1"/>
</dbReference>
<dbReference type="GO" id="GO:0032259">
    <property type="term" value="P:methylation"/>
    <property type="evidence" value="ECO:0007669"/>
    <property type="project" value="UniProtKB-KW"/>
</dbReference>
<dbReference type="InterPro" id="IPR029063">
    <property type="entry name" value="SAM-dependent_MTases_sf"/>
</dbReference>
<comment type="subcellular location">
    <subcellularLocation>
        <location evidence="1">Cytoplasm</location>
    </subcellularLocation>
</comment>
<evidence type="ECO:0000256" key="8">
    <source>
        <dbReference type="ARBA" id="ARBA00022691"/>
    </source>
</evidence>
<evidence type="ECO:0000256" key="9">
    <source>
        <dbReference type="ARBA" id="ARBA00030757"/>
    </source>
</evidence>
<keyword evidence="6 13" id="KW-0489">Methyltransferase</keyword>
<comment type="caution">
    <text evidence="13">The sequence shown here is derived from an EMBL/GenBank/DDBJ whole genome shotgun (WGS) entry which is preliminary data.</text>
</comment>
<dbReference type="EMBL" id="JBHSBI010000038">
    <property type="protein sequence ID" value="MFC4014820.1"/>
    <property type="molecule type" value="Genomic_DNA"/>
</dbReference>
<organism evidence="13 14">
    <name type="scientific">Nonomuraea purpurea</name>
    <dbReference type="NCBI Taxonomy" id="1849276"/>
    <lineage>
        <taxon>Bacteria</taxon>
        <taxon>Bacillati</taxon>
        <taxon>Actinomycetota</taxon>
        <taxon>Actinomycetes</taxon>
        <taxon>Streptosporangiales</taxon>
        <taxon>Streptosporangiaceae</taxon>
        <taxon>Nonomuraea</taxon>
    </lineage>
</organism>
<evidence type="ECO:0000256" key="12">
    <source>
        <dbReference type="SAM" id="MobiDB-lite"/>
    </source>
</evidence>
<keyword evidence="7" id="KW-0808">Transferase</keyword>
<protein>
    <recommendedName>
        <fullName evidence="4">Protein-L-isoaspartate O-methyltransferase</fullName>
        <ecNumber evidence="3">2.1.1.77</ecNumber>
    </recommendedName>
    <alternativeName>
        <fullName evidence="11">L-isoaspartyl protein carboxyl methyltransferase</fullName>
    </alternativeName>
    <alternativeName>
        <fullName evidence="9">Protein L-isoaspartyl methyltransferase</fullName>
    </alternativeName>
    <alternativeName>
        <fullName evidence="10">Protein-beta-aspartate methyltransferase</fullName>
    </alternativeName>
</protein>
<evidence type="ECO:0000256" key="6">
    <source>
        <dbReference type="ARBA" id="ARBA00022603"/>
    </source>
</evidence>
<dbReference type="GO" id="GO:0008168">
    <property type="term" value="F:methyltransferase activity"/>
    <property type="evidence" value="ECO:0007669"/>
    <property type="project" value="UniProtKB-KW"/>
</dbReference>